<proteinExistence type="predicted"/>
<sequence>METLTAHWTDYELLDSGNGKKLERFGEIVLIRPEAQARWKPALAAHPWETAHAEFQKASRGQ</sequence>
<evidence type="ECO:0000313" key="1">
    <source>
        <dbReference type="EMBL" id="MBA0087590.1"/>
    </source>
</evidence>
<comment type="caution">
    <text evidence="1">The sequence shown here is derived from an EMBL/GenBank/DDBJ whole genome shotgun (WGS) entry which is preliminary data.</text>
</comment>
<keyword evidence="1" id="KW-0808">Transferase</keyword>
<dbReference type="GO" id="GO:0008168">
    <property type="term" value="F:methyltransferase activity"/>
    <property type="evidence" value="ECO:0007669"/>
    <property type="project" value="UniProtKB-KW"/>
</dbReference>
<dbReference type="Proteomes" id="UP000567293">
    <property type="component" value="Unassembled WGS sequence"/>
</dbReference>
<gene>
    <name evidence="1" type="ORF">HRJ53_21605</name>
</gene>
<name>A0A7V8NU60_9BACT</name>
<dbReference type="Gene3D" id="2.60.40.1180">
    <property type="entry name" value="Golgi alpha-mannosidase II"/>
    <property type="match status" value="1"/>
</dbReference>
<reference evidence="1" key="1">
    <citation type="submission" date="2020-06" db="EMBL/GenBank/DDBJ databases">
        <title>Legume-microbial interactions unlock mineral nutrients during tropical forest succession.</title>
        <authorList>
            <person name="Epihov D.Z."/>
        </authorList>
    </citation>
    <scope>NUCLEOTIDE SEQUENCE [LARGE SCALE GENOMIC DNA]</scope>
    <source>
        <strain evidence="1">Pan2503</strain>
    </source>
</reference>
<organism evidence="1 2">
    <name type="scientific">Candidatus Acidiferrum panamense</name>
    <dbReference type="NCBI Taxonomy" id="2741543"/>
    <lineage>
        <taxon>Bacteria</taxon>
        <taxon>Pseudomonadati</taxon>
        <taxon>Acidobacteriota</taxon>
        <taxon>Terriglobia</taxon>
        <taxon>Candidatus Acidiferrales</taxon>
        <taxon>Candidatus Acidiferrum</taxon>
    </lineage>
</organism>
<accession>A0A7V8NU60</accession>
<keyword evidence="1" id="KW-0489">Methyltransferase</keyword>
<dbReference type="AlphaFoldDB" id="A0A7V8NU60"/>
<dbReference type="InterPro" id="IPR013780">
    <property type="entry name" value="Glyco_hydro_b"/>
</dbReference>
<protein>
    <submittedName>
        <fullName evidence="1">Class I SAM-dependent rRNA methyltransferase</fullName>
    </submittedName>
</protein>
<feature type="non-terminal residue" evidence="1">
    <location>
        <position position="62"/>
    </location>
</feature>
<keyword evidence="2" id="KW-1185">Reference proteome</keyword>
<evidence type="ECO:0000313" key="2">
    <source>
        <dbReference type="Proteomes" id="UP000567293"/>
    </source>
</evidence>
<dbReference type="EMBL" id="JACDQQ010002079">
    <property type="protein sequence ID" value="MBA0087590.1"/>
    <property type="molecule type" value="Genomic_DNA"/>
</dbReference>
<dbReference type="GO" id="GO:0032259">
    <property type="term" value="P:methylation"/>
    <property type="evidence" value="ECO:0007669"/>
    <property type="project" value="UniProtKB-KW"/>
</dbReference>